<evidence type="ECO:0000313" key="10">
    <source>
        <dbReference type="EMBL" id="MBO2437822.1"/>
    </source>
</evidence>
<proteinExistence type="inferred from homology"/>
<sequence>MPDFTMPALGADMDRGTLTEWLVKPGDRVHRGDIVAVVETEKSDIEVECFADGVVDALLVEPGVSVPVGTPLARLAPASDTTAEPAEPAEPGHAGPGRPVEAEAAPPAAVSPPQDGGPREEQARPAARADRTATPLVRRLAQEKGVELGSVHGTGHGGRVVRADLDRATRPTERLRASPLARRLAAELGVDLGQVVGTGAHGTVKADDVRAAASGGPARAGAGREARQERPKSEPETTDRAAAMRRAIGRLMARSKREIPHYYLGTTIDMSTAVAWLRERNRELPVSRRILPAAMLLKASALGAREVPELNGHWRDDAFVPADGVDLGVVTAMRGAGVATPTLRGADRLALADLMAALKELLARARTGRMRGSELGDATITVTDLGDQGVESVTGVIFPPQVALLGFGKIVERPWAVDGLLGVRPVVTATLAADHRASDGRTGARLLAAVDRLLQHPEEL</sequence>
<evidence type="ECO:0000259" key="8">
    <source>
        <dbReference type="PROSITE" id="PS50968"/>
    </source>
</evidence>
<evidence type="ECO:0000313" key="11">
    <source>
        <dbReference type="Proteomes" id="UP000666915"/>
    </source>
</evidence>
<gene>
    <name evidence="10" type="ORF">J4557_09850</name>
</gene>
<comment type="caution">
    <text evidence="10">The sequence shown here is derived from an EMBL/GenBank/DDBJ whole genome shotgun (WGS) entry which is preliminary data.</text>
</comment>
<dbReference type="PANTHER" id="PTHR43178:SF5">
    <property type="entry name" value="LIPOAMIDE ACYLTRANSFERASE COMPONENT OF BRANCHED-CHAIN ALPHA-KETO ACID DEHYDROGENASE COMPLEX, MITOCHONDRIAL"/>
    <property type="match status" value="1"/>
</dbReference>
<dbReference type="Gene3D" id="2.40.50.100">
    <property type="match status" value="1"/>
</dbReference>
<dbReference type="InterPro" id="IPR003016">
    <property type="entry name" value="2-oxoA_DH_lipoyl-BS"/>
</dbReference>
<dbReference type="SUPFAM" id="SSF52777">
    <property type="entry name" value="CoA-dependent acyltransferases"/>
    <property type="match status" value="1"/>
</dbReference>
<evidence type="ECO:0000256" key="5">
    <source>
        <dbReference type="ARBA" id="ARBA00023315"/>
    </source>
</evidence>
<dbReference type="InterPro" id="IPR011053">
    <property type="entry name" value="Single_hybrid_motif"/>
</dbReference>
<reference evidence="10 11" key="1">
    <citation type="submission" date="2021-03" db="EMBL/GenBank/DDBJ databases">
        <authorList>
            <person name="Kanchanasin P."/>
            <person name="Saeng-In P."/>
            <person name="Phongsopitanun W."/>
            <person name="Yuki M."/>
            <person name="Kudo T."/>
            <person name="Ohkuma M."/>
            <person name="Tanasupawat S."/>
        </authorList>
    </citation>
    <scope>NUCLEOTIDE SEQUENCE [LARGE SCALE GENOMIC DNA]</scope>
    <source>
        <strain evidence="10 11">L46</strain>
    </source>
</reference>
<dbReference type="CDD" id="cd06849">
    <property type="entry name" value="lipoyl_domain"/>
    <property type="match status" value="1"/>
</dbReference>
<dbReference type="Pfam" id="PF00364">
    <property type="entry name" value="Biotin_lipoyl"/>
    <property type="match status" value="1"/>
</dbReference>
<comment type="cofactor">
    <cofactor evidence="1 6">
        <name>(R)-lipoate</name>
        <dbReference type="ChEBI" id="CHEBI:83088"/>
    </cofactor>
</comment>
<dbReference type="SUPFAM" id="SSF51230">
    <property type="entry name" value="Single hybrid motif"/>
    <property type="match status" value="1"/>
</dbReference>
<evidence type="ECO:0000256" key="3">
    <source>
        <dbReference type="ARBA" id="ARBA00022679"/>
    </source>
</evidence>
<dbReference type="Gene3D" id="3.30.559.10">
    <property type="entry name" value="Chloramphenicol acetyltransferase-like domain"/>
    <property type="match status" value="1"/>
</dbReference>
<organism evidence="10 11">
    <name type="scientific">Actinomadura nitritigenes</name>
    <dbReference type="NCBI Taxonomy" id="134602"/>
    <lineage>
        <taxon>Bacteria</taxon>
        <taxon>Bacillati</taxon>
        <taxon>Actinomycetota</taxon>
        <taxon>Actinomycetes</taxon>
        <taxon>Streptosporangiales</taxon>
        <taxon>Thermomonosporaceae</taxon>
        <taxon>Actinomadura</taxon>
    </lineage>
</organism>
<dbReference type="InterPro" id="IPR023213">
    <property type="entry name" value="CAT-like_dom_sf"/>
</dbReference>
<feature type="domain" description="Lipoyl-binding" evidence="8">
    <location>
        <begin position="1"/>
        <end position="76"/>
    </location>
</feature>
<feature type="region of interest" description="Disordered" evidence="7">
    <location>
        <begin position="210"/>
        <end position="240"/>
    </location>
</feature>
<dbReference type="InterPro" id="IPR050743">
    <property type="entry name" value="2-oxoacid_DH_E2_comp"/>
</dbReference>
<protein>
    <recommendedName>
        <fullName evidence="6">Dihydrolipoamide acetyltransferase component of pyruvate dehydrogenase complex</fullName>
        <ecNumber evidence="6">2.3.1.-</ecNumber>
    </recommendedName>
</protein>
<comment type="similarity">
    <text evidence="2 6">Belongs to the 2-oxoacid dehydrogenase family.</text>
</comment>
<dbReference type="InterPro" id="IPR001078">
    <property type="entry name" value="2-oxoacid_DH_actylTfrase"/>
</dbReference>
<dbReference type="PROSITE" id="PS50968">
    <property type="entry name" value="BIOTINYL_LIPOYL"/>
    <property type="match status" value="1"/>
</dbReference>
<evidence type="ECO:0000256" key="4">
    <source>
        <dbReference type="ARBA" id="ARBA00022823"/>
    </source>
</evidence>
<dbReference type="PROSITE" id="PS00189">
    <property type="entry name" value="LIPOYL"/>
    <property type="match status" value="1"/>
</dbReference>
<dbReference type="Pfam" id="PF02817">
    <property type="entry name" value="E3_binding"/>
    <property type="match status" value="2"/>
</dbReference>
<evidence type="ECO:0000256" key="6">
    <source>
        <dbReference type="RuleBase" id="RU003423"/>
    </source>
</evidence>
<feature type="compositionally biased region" description="Basic and acidic residues" evidence="7">
    <location>
        <begin position="222"/>
        <end position="239"/>
    </location>
</feature>
<feature type="compositionally biased region" description="Low complexity" evidence="7">
    <location>
        <begin position="211"/>
        <end position="221"/>
    </location>
</feature>
<dbReference type="Gene3D" id="4.10.320.10">
    <property type="entry name" value="E3-binding domain"/>
    <property type="match status" value="2"/>
</dbReference>
<dbReference type="SUPFAM" id="SSF47005">
    <property type="entry name" value="Peripheral subunit-binding domain of 2-oxo acid dehydrogenase complex"/>
    <property type="match status" value="2"/>
</dbReference>
<keyword evidence="3 6" id="KW-0808">Transferase</keyword>
<dbReference type="EMBL" id="JAGEOK010000005">
    <property type="protein sequence ID" value="MBO2437822.1"/>
    <property type="molecule type" value="Genomic_DNA"/>
</dbReference>
<feature type="domain" description="Peripheral subunit-binding (PSBD)" evidence="9">
    <location>
        <begin position="176"/>
        <end position="213"/>
    </location>
</feature>
<dbReference type="EC" id="2.3.1.-" evidence="6"/>
<keyword evidence="11" id="KW-1185">Reference proteome</keyword>
<dbReference type="PANTHER" id="PTHR43178">
    <property type="entry name" value="DIHYDROLIPOAMIDE ACETYLTRANSFERASE COMPONENT OF PYRUVATE DEHYDROGENASE COMPLEX"/>
    <property type="match status" value="1"/>
</dbReference>
<dbReference type="PROSITE" id="PS51826">
    <property type="entry name" value="PSBD"/>
    <property type="match status" value="2"/>
</dbReference>
<evidence type="ECO:0000256" key="1">
    <source>
        <dbReference type="ARBA" id="ARBA00001938"/>
    </source>
</evidence>
<dbReference type="InterPro" id="IPR000089">
    <property type="entry name" value="Biotin_lipoyl"/>
</dbReference>
<keyword evidence="5 6" id="KW-0012">Acyltransferase</keyword>
<keyword evidence="4 6" id="KW-0450">Lipoyl</keyword>
<dbReference type="InterPro" id="IPR004167">
    <property type="entry name" value="PSBD"/>
</dbReference>
<dbReference type="RefSeq" id="WP_208266144.1">
    <property type="nucleotide sequence ID" value="NZ_BAAAGM010000026.1"/>
</dbReference>
<feature type="region of interest" description="Disordered" evidence="7">
    <location>
        <begin position="77"/>
        <end position="135"/>
    </location>
</feature>
<accession>A0ABS3QVM2</accession>
<evidence type="ECO:0000256" key="7">
    <source>
        <dbReference type="SAM" id="MobiDB-lite"/>
    </source>
</evidence>
<dbReference type="Pfam" id="PF00198">
    <property type="entry name" value="2-oxoacid_dh"/>
    <property type="match status" value="1"/>
</dbReference>
<name>A0ABS3QVM2_9ACTN</name>
<dbReference type="InterPro" id="IPR036625">
    <property type="entry name" value="E3-bd_dom_sf"/>
</dbReference>
<feature type="domain" description="Peripheral subunit-binding (PSBD)" evidence="9">
    <location>
        <begin position="132"/>
        <end position="169"/>
    </location>
</feature>
<feature type="compositionally biased region" description="Low complexity" evidence="7">
    <location>
        <begin position="77"/>
        <end position="113"/>
    </location>
</feature>
<feature type="compositionally biased region" description="Basic and acidic residues" evidence="7">
    <location>
        <begin position="117"/>
        <end position="131"/>
    </location>
</feature>
<evidence type="ECO:0000256" key="2">
    <source>
        <dbReference type="ARBA" id="ARBA00007317"/>
    </source>
</evidence>
<dbReference type="Proteomes" id="UP000666915">
    <property type="component" value="Unassembled WGS sequence"/>
</dbReference>
<evidence type="ECO:0000259" key="9">
    <source>
        <dbReference type="PROSITE" id="PS51826"/>
    </source>
</evidence>